<dbReference type="EMBL" id="JAGDFL010000124">
    <property type="protein sequence ID" value="KAG7397147.1"/>
    <property type="molecule type" value="Genomic_DNA"/>
</dbReference>
<organism evidence="2 3">
    <name type="scientific">Phytophthora boehmeriae</name>
    <dbReference type="NCBI Taxonomy" id="109152"/>
    <lineage>
        <taxon>Eukaryota</taxon>
        <taxon>Sar</taxon>
        <taxon>Stramenopiles</taxon>
        <taxon>Oomycota</taxon>
        <taxon>Peronosporomycetes</taxon>
        <taxon>Peronosporales</taxon>
        <taxon>Peronosporaceae</taxon>
        <taxon>Phytophthora</taxon>
    </lineage>
</organism>
<evidence type="ECO:0000313" key="2">
    <source>
        <dbReference type="EMBL" id="KAG7397147.1"/>
    </source>
</evidence>
<dbReference type="AlphaFoldDB" id="A0A8T1WTL4"/>
<proteinExistence type="predicted"/>
<reference evidence="2" key="1">
    <citation type="submission" date="2021-02" db="EMBL/GenBank/DDBJ databases">
        <authorList>
            <person name="Palmer J.M."/>
        </authorList>
    </citation>
    <scope>NUCLEOTIDE SEQUENCE</scope>
    <source>
        <strain evidence="2">SCRP23</strain>
    </source>
</reference>
<evidence type="ECO:0000313" key="3">
    <source>
        <dbReference type="Proteomes" id="UP000693981"/>
    </source>
</evidence>
<feature type="compositionally biased region" description="Basic and acidic residues" evidence="1">
    <location>
        <begin position="105"/>
        <end position="121"/>
    </location>
</feature>
<keyword evidence="3" id="KW-1185">Reference proteome</keyword>
<dbReference type="Proteomes" id="UP000693981">
    <property type="component" value="Unassembled WGS sequence"/>
</dbReference>
<dbReference type="OrthoDB" id="164838at2759"/>
<comment type="caution">
    <text evidence="2">The sequence shown here is derived from an EMBL/GenBank/DDBJ whole genome shotgun (WGS) entry which is preliminary data.</text>
</comment>
<protein>
    <submittedName>
        <fullName evidence="2">Uncharacterized protein</fullName>
    </submittedName>
</protein>
<sequence>MRAIVGSTLARHLLVAHLDVSDQLEWTASLSGELEFPTAHVCRGIYLAERSPFVDVVSTEKRKRASFFHAATSAEPQAIHLSRFKVPRRRPDPNNSKATSKRQRPTRDVEHSTKSSADGDRENEDVLKLILTQMAAIQTQLNARFDAVDDKLQQLDSRLEQLERNGGTKRNMLQ</sequence>
<feature type="region of interest" description="Disordered" evidence="1">
    <location>
        <begin position="79"/>
        <end position="121"/>
    </location>
</feature>
<accession>A0A8T1WTL4</accession>
<name>A0A8T1WTL4_9STRA</name>
<gene>
    <name evidence="2" type="ORF">PHYBOEH_001196</name>
</gene>
<evidence type="ECO:0000256" key="1">
    <source>
        <dbReference type="SAM" id="MobiDB-lite"/>
    </source>
</evidence>